<name>A0ABW1Z8Q1_9BACT</name>
<dbReference type="EMBL" id="JBHSWI010000001">
    <property type="protein sequence ID" value="MFC6644795.1"/>
    <property type="molecule type" value="Genomic_DNA"/>
</dbReference>
<organism evidence="1 2">
    <name type="scientific">Granulicella cerasi</name>
    <dbReference type="NCBI Taxonomy" id="741063"/>
    <lineage>
        <taxon>Bacteria</taxon>
        <taxon>Pseudomonadati</taxon>
        <taxon>Acidobacteriota</taxon>
        <taxon>Terriglobia</taxon>
        <taxon>Terriglobales</taxon>
        <taxon>Acidobacteriaceae</taxon>
        <taxon>Granulicella</taxon>
    </lineage>
</organism>
<protein>
    <submittedName>
        <fullName evidence="1">YncE family protein</fullName>
    </submittedName>
</protein>
<dbReference type="Gene3D" id="2.130.10.10">
    <property type="entry name" value="YVTN repeat-like/Quinoprotein amine dehydrogenase"/>
    <property type="match status" value="2"/>
</dbReference>
<proteinExistence type="predicted"/>
<dbReference type="InterPro" id="IPR011048">
    <property type="entry name" value="Haem_d1_sf"/>
</dbReference>
<dbReference type="PANTHER" id="PTHR47197">
    <property type="entry name" value="PROTEIN NIRF"/>
    <property type="match status" value="1"/>
</dbReference>
<dbReference type="InterPro" id="IPR011964">
    <property type="entry name" value="YVTN_b-propeller_repeat"/>
</dbReference>
<dbReference type="Pfam" id="PF10282">
    <property type="entry name" value="Lactonase"/>
    <property type="match status" value="1"/>
</dbReference>
<evidence type="ECO:0000313" key="1">
    <source>
        <dbReference type="EMBL" id="MFC6644795.1"/>
    </source>
</evidence>
<dbReference type="NCBIfam" id="TIGR02276">
    <property type="entry name" value="beta_rpt_yvtn"/>
    <property type="match status" value="2"/>
</dbReference>
<comment type="caution">
    <text evidence="1">The sequence shown here is derived from an EMBL/GenBank/DDBJ whole genome shotgun (WGS) entry which is preliminary data.</text>
</comment>
<dbReference type="InterPro" id="IPR051200">
    <property type="entry name" value="Host-pathogen_enzymatic-act"/>
</dbReference>
<sequence length="425" mass="45317">MSYRSHLRAPQRASLYRAGLAVAISAVLLSTAACRRNRFPSYPENYREFAYVSDGGGNTVTVLDLIYLRRDKTLEVGKNPTGLAANPVRNEVYVVNTDSDSVTVINTELNRVEATIGVHHKPYFIAVSPDGKRAYVPNSGSNNISVIDLDSRREVATVATGEGPGMAKITEDGKTLVVSNRVAGSLSVYNITAEDKQQPISFRASFNGCPGATDVVVEADSPDYPAFGSKAFVACSAGHQVMDVWLAADANSYRGKQDATLTHDFKLALLDVGQSPTHLTLKPGNTEVFASNFDSDSISEISTYTNEVEGTYVIGSKPTHGIATGWSQKSVIPNEDSVWISSFGGDAVSVYSVGDGRMMASVKTGSKPDALAFSSDEHLLLVADAGSADVAVIRTQPTTSPTLVTLLPAGPQPNDLLIKSFTLKK</sequence>
<dbReference type="InterPro" id="IPR019405">
    <property type="entry name" value="Lactonase_7-beta_prop"/>
</dbReference>
<dbReference type="SUPFAM" id="SSF51004">
    <property type="entry name" value="C-terminal (heme d1) domain of cytochrome cd1-nitrite reductase"/>
    <property type="match status" value="1"/>
</dbReference>
<reference evidence="2" key="1">
    <citation type="journal article" date="2019" name="Int. J. Syst. Evol. Microbiol.">
        <title>The Global Catalogue of Microorganisms (GCM) 10K type strain sequencing project: providing services to taxonomists for standard genome sequencing and annotation.</title>
        <authorList>
            <consortium name="The Broad Institute Genomics Platform"/>
            <consortium name="The Broad Institute Genome Sequencing Center for Infectious Disease"/>
            <person name="Wu L."/>
            <person name="Ma J."/>
        </authorList>
    </citation>
    <scope>NUCLEOTIDE SEQUENCE [LARGE SCALE GENOMIC DNA]</scope>
    <source>
        <strain evidence="2">CGMCC 1.16026</strain>
    </source>
</reference>
<gene>
    <name evidence="1" type="ORF">ACFQBQ_04145</name>
</gene>
<dbReference type="InterPro" id="IPR015943">
    <property type="entry name" value="WD40/YVTN_repeat-like_dom_sf"/>
</dbReference>
<accession>A0ABW1Z8Q1</accession>
<dbReference type="RefSeq" id="WP_263372653.1">
    <property type="nucleotide sequence ID" value="NZ_JAGSYD010000006.1"/>
</dbReference>
<evidence type="ECO:0000313" key="2">
    <source>
        <dbReference type="Proteomes" id="UP001596391"/>
    </source>
</evidence>
<dbReference type="Proteomes" id="UP001596391">
    <property type="component" value="Unassembled WGS sequence"/>
</dbReference>
<dbReference type="PANTHER" id="PTHR47197:SF3">
    <property type="entry name" value="DIHYDRO-HEME D1 DEHYDROGENASE"/>
    <property type="match status" value="1"/>
</dbReference>
<keyword evidence="2" id="KW-1185">Reference proteome</keyword>
<dbReference type="PROSITE" id="PS51257">
    <property type="entry name" value="PROKAR_LIPOPROTEIN"/>
    <property type="match status" value="1"/>
</dbReference>